<feature type="non-terminal residue" evidence="3">
    <location>
        <position position="1"/>
    </location>
</feature>
<organism evidence="3 4">
    <name type="scientific">Culex pipiens pipiens</name>
    <name type="common">Northern house mosquito</name>
    <dbReference type="NCBI Taxonomy" id="38569"/>
    <lineage>
        <taxon>Eukaryota</taxon>
        <taxon>Metazoa</taxon>
        <taxon>Ecdysozoa</taxon>
        <taxon>Arthropoda</taxon>
        <taxon>Hexapoda</taxon>
        <taxon>Insecta</taxon>
        <taxon>Pterygota</taxon>
        <taxon>Neoptera</taxon>
        <taxon>Endopterygota</taxon>
        <taxon>Diptera</taxon>
        <taxon>Nematocera</taxon>
        <taxon>Culicoidea</taxon>
        <taxon>Culicidae</taxon>
        <taxon>Culicinae</taxon>
        <taxon>Culicini</taxon>
        <taxon>Culex</taxon>
        <taxon>Culex</taxon>
    </lineage>
</organism>
<feature type="coiled-coil region" evidence="1">
    <location>
        <begin position="1"/>
        <end position="28"/>
    </location>
</feature>
<feature type="coiled-coil region" evidence="1">
    <location>
        <begin position="104"/>
        <end position="131"/>
    </location>
</feature>
<evidence type="ECO:0000313" key="4">
    <source>
        <dbReference type="Proteomes" id="UP001562425"/>
    </source>
</evidence>
<dbReference type="AlphaFoldDB" id="A0ABD1D5Y4"/>
<evidence type="ECO:0000256" key="1">
    <source>
        <dbReference type="SAM" id="Coils"/>
    </source>
</evidence>
<gene>
    <name evidence="3" type="ORF">pipiens_011523</name>
</gene>
<name>A0ABD1D5Y4_CULPP</name>
<keyword evidence="4" id="KW-1185">Reference proteome</keyword>
<reference evidence="3 4" key="1">
    <citation type="submission" date="2024-05" db="EMBL/GenBank/DDBJ databases">
        <title>Culex pipiens pipiens assembly and annotation.</title>
        <authorList>
            <person name="Alout H."/>
            <person name="Durand T."/>
        </authorList>
    </citation>
    <scope>NUCLEOTIDE SEQUENCE [LARGE SCALE GENOMIC DNA]</scope>
    <source>
        <strain evidence="3">HA-2024</strain>
        <tissue evidence="3">Whole body</tissue>
    </source>
</reference>
<proteinExistence type="predicted"/>
<evidence type="ECO:0000256" key="2">
    <source>
        <dbReference type="SAM" id="MobiDB-lite"/>
    </source>
</evidence>
<feature type="compositionally biased region" description="Basic and acidic residues" evidence="2">
    <location>
        <begin position="29"/>
        <end position="46"/>
    </location>
</feature>
<evidence type="ECO:0000313" key="3">
    <source>
        <dbReference type="EMBL" id="KAL1395046.1"/>
    </source>
</evidence>
<dbReference type="Proteomes" id="UP001562425">
    <property type="component" value="Unassembled WGS sequence"/>
</dbReference>
<sequence length="304" mass="35624">HRSLQRQNDELRVRHQNLVMEMDDLRRIADKDRKSRRQSTHDDRRGVHFNTRDSATMTDPSSTDCSCLEMDVQIKNLKKQLTIKDCQINTQKKLASANPLKNDVVELRNLLKDRERDILQLQDEIRTLSLATADKRCNTCIRQQRLRGLRSDKAVGTDHEDCTKDQDQQAEPGASKKLEEAQEELRKLNDKYQQMKRLCRIRNEKIQDLVGKENESSVANHSVQQEVSQLQRQLKETEDKYATMQRMYQSKCNGGSAVKVERTVQTETRNDDMEMLRTKYEKYKTMSIALSEQVMELKRRVPSK</sequence>
<keyword evidence="1" id="KW-0175">Coiled coil</keyword>
<comment type="caution">
    <text evidence="3">The sequence shown here is derived from an EMBL/GenBank/DDBJ whole genome shotgun (WGS) entry which is preliminary data.</text>
</comment>
<feature type="compositionally biased region" description="Polar residues" evidence="2">
    <location>
        <begin position="52"/>
        <end position="62"/>
    </location>
</feature>
<feature type="compositionally biased region" description="Basic and acidic residues" evidence="2">
    <location>
        <begin position="152"/>
        <end position="167"/>
    </location>
</feature>
<feature type="region of interest" description="Disordered" evidence="2">
    <location>
        <begin position="152"/>
        <end position="182"/>
    </location>
</feature>
<protein>
    <submittedName>
        <fullName evidence="3">Uncharacterized protein</fullName>
    </submittedName>
</protein>
<feature type="region of interest" description="Disordered" evidence="2">
    <location>
        <begin position="29"/>
        <end position="62"/>
    </location>
</feature>
<accession>A0ABD1D5Y4</accession>
<dbReference type="EMBL" id="JBEHCU010007322">
    <property type="protein sequence ID" value="KAL1395046.1"/>
    <property type="molecule type" value="Genomic_DNA"/>
</dbReference>